<feature type="region of interest" description="Disordered" evidence="7">
    <location>
        <begin position="389"/>
        <end position="442"/>
    </location>
</feature>
<accession>A0A8B8A2L7</accession>
<organism evidence="12 13">
    <name type="scientific">Acanthaster planci</name>
    <name type="common">Crown-of-thorns starfish</name>
    <dbReference type="NCBI Taxonomy" id="133434"/>
    <lineage>
        <taxon>Eukaryota</taxon>
        <taxon>Metazoa</taxon>
        <taxon>Echinodermata</taxon>
        <taxon>Eleutherozoa</taxon>
        <taxon>Asterozoa</taxon>
        <taxon>Asteroidea</taxon>
        <taxon>Valvatacea</taxon>
        <taxon>Valvatida</taxon>
        <taxon>Acanthasteridae</taxon>
        <taxon>Acanthaster</taxon>
    </lineage>
</organism>
<keyword evidence="1 6" id="KW-0245">EGF-like domain</keyword>
<dbReference type="InterPro" id="IPR004094">
    <property type="entry name" value="Antistasin-like"/>
</dbReference>
<feature type="disulfide bond" evidence="6">
    <location>
        <begin position="447"/>
        <end position="456"/>
    </location>
</feature>
<feature type="disulfide bond" evidence="6">
    <location>
        <begin position="588"/>
        <end position="597"/>
    </location>
</feature>
<evidence type="ECO:0000256" key="1">
    <source>
        <dbReference type="ARBA" id="ARBA00022536"/>
    </source>
</evidence>
<feature type="domain" description="Antistasin-like" evidence="10">
    <location>
        <begin position="993"/>
        <end position="1018"/>
    </location>
</feature>
<feature type="disulfide bond" evidence="6">
    <location>
        <begin position="668"/>
        <end position="677"/>
    </location>
</feature>
<dbReference type="SMART" id="SM00181">
    <property type="entry name" value="EGF"/>
    <property type="match status" value="8"/>
</dbReference>
<feature type="domain" description="EGF-like" evidence="9">
    <location>
        <begin position="460"/>
        <end position="497"/>
    </location>
</feature>
<dbReference type="InterPro" id="IPR001881">
    <property type="entry name" value="EGF-like_Ca-bd_dom"/>
</dbReference>
<feature type="signal peptide" evidence="8">
    <location>
        <begin position="1"/>
        <end position="20"/>
    </location>
</feature>
<reference evidence="13" key="1">
    <citation type="submission" date="2025-08" db="UniProtKB">
        <authorList>
            <consortium name="RefSeq"/>
        </authorList>
    </citation>
    <scope>IDENTIFICATION</scope>
</reference>
<dbReference type="CDD" id="cd00054">
    <property type="entry name" value="EGF_CA"/>
    <property type="match status" value="6"/>
</dbReference>
<dbReference type="PANTHER" id="PTHR24049">
    <property type="entry name" value="CRUMBS FAMILY MEMBER"/>
    <property type="match status" value="1"/>
</dbReference>
<feature type="domain" description="Antistasin-like" evidence="10">
    <location>
        <begin position="740"/>
        <end position="765"/>
    </location>
</feature>
<feature type="domain" description="EGF-like" evidence="9">
    <location>
        <begin position="500"/>
        <end position="537"/>
    </location>
</feature>
<dbReference type="Pfam" id="PF00095">
    <property type="entry name" value="WAP"/>
    <property type="match status" value="1"/>
</dbReference>
<feature type="disulfide bond" evidence="6">
    <location>
        <begin position="378"/>
        <end position="387"/>
    </location>
</feature>
<feature type="region of interest" description="Disordered" evidence="7">
    <location>
        <begin position="815"/>
        <end position="836"/>
    </location>
</feature>
<dbReference type="PROSITE" id="PS51252">
    <property type="entry name" value="ANTISTASIN"/>
    <property type="match status" value="3"/>
</dbReference>
<evidence type="ECO:0000256" key="4">
    <source>
        <dbReference type="ARBA" id="ARBA00023157"/>
    </source>
</evidence>
<dbReference type="PANTHER" id="PTHR24049:SF22">
    <property type="entry name" value="DROSOPHILA CRUMBS HOMOLOG"/>
    <property type="match status" value="1"/>
</dbReference>
<feature type="chain" id="PRO_5034204675" evidence="8">
    <location>
        <begin position="21"/>
        <end position="1285"/>
    </location>
</feature>
<dbReference type="SUPFAM" id="SSF57256">
    <property type="entry name" value="Elafin-like"/>
    <property type="match status" value="1"/>
</dbReference>
<dbReference type="SMART" id="SM00179">
    <property type="entry name" value="EGF_CA"/>
    <property type="match status" value="6"/>
</dbReference>
<dbReference type="SMART" id="SM00217">
    <property type="entry name" value="WAP"/>
    <property type="match status" value="1"/>
</dbReference>
<dbReference type="FunFam" id="2.10.25.10:FF:000118">
    <property type="entry name" value="protein delta homolog 2"/>
    <property type="match status" value="2"/>
</dbReference>
<evidence type="ECO:0000259" key="9">
    <source>
        <dbReference type="PROSITE" id="PS50026"/>
    </source>
</evidence>
<keyword evidence="4 6" id="KW-1015">Disulfide bond</keyword>
<feature type="compositionally biased region" description="Acidic residues" evidence="7">
    <location>
        <begin position="815"/>
        <end position="827"/>
    </location>
</feature>
<name>A0A8B8A2L7_ACAPL</name>
<dbReference type="InterPro" id="IPR036645">
    <property type="entry name" value="Elafin-like_sf"/>
</dbReference>
<evidence type="ECO:0000313" key="13">
    <source>
        <dbReference type="RefSeq" id="XP_022111929.1"/>
    </source>
</evidence>
<proteinExistence type="predicted"/>
<evidence type="ECO:0000313" key="12">
    <source>
        <dbReference type="Proteomes" id="UP000694845"/>
    </source>
</evidence>
<feature type="domain" description="Antistasin-like" evidence="10">
    <location>
        <begin position="784"/>
        <end position="809"/>
    </location>
</feature>
<keyword evidence="2 8" id="KW-0732">Signal</keyword>
<dbReference type="FunFam" id="2.10.25.10:FF:000173">
    <property type="entry name" value="Neurogenic locus notch protein 2"/>
    <property type="match status" value="2"/>
</dbReference>
<evidence type="ECO:0000256" key="3">
    <source>
        <dbReference type="ARBA" id="ARBA00022737"/>
    </source>
</evidence>
<feature type="domain" description="EGF-like" evidence="9">
    <location>
        <begin position="641"/>
        <end position="678"/>
    </location>
</feature>
<dbReference type="PROSITE" id="PS51390">
    <property type="entry name" value="WAP"/>
    <property type="match status" value="1"/>
</dbReference>
<protein>
    <submittedName>
        <fullName evidence="13">Uncharacterized protein LOC110991088 isoform X1</fullName>
    </submittedName>
</protein>
<dbReference type="GeneID" id="110991088"/>
<dbReference type="PROSITE" id="PS00022">
    <property type="entry name" value="EGF_1"/>
    <property type="match status" value="7"/>
</dbReference>
<feature type="domain" description="EGF-like" evidence="9">
    <location>
        <begin position="419"/>
        <end position="457"/>
    </location>
</feature>
<dbReference type="Pfam" id="PF02822">
    <property type="entry name" value="Antistasin"/>
    <property type="match status" value="3"/>
</dbReference>
<dbReference type="Gene3D" id="2.10.22.10">
    <property type="entry name" value="Antistasin, domain 1"/>
    <property type="match status" value="3"/>
</dbReference>
<keyword evidence="5" id="KW-0325">Glycoprotein</keyword>
<feature type="disulfide bond" evidence="6">
    <location>
        <begin position="527"/>
        <end position="536"/>
    </location>
</feature>
<evidence type="ECO:0000256" key="6">
    <source>
        <dbReference type="PROSITE-ProRule" id="PRU00076"/>
    </source>
</evidence>
<dbReference type="Pfam" id="PF12248">
    <property type="entry name" value="Methyltransf_FA"/>
    <property type="match status" value="2"/>
</dbReference>
<keyword evidence="3" id="KW-0677">Repeat</keyword>
<feature type="region of interest" description="Disordered" evidence="7">
    <location>
        <begin position="1024"/>
        <end position="1043"/>
    </location>
</feature>
<dbReference type="Proteomes" id="UP000694845">
    <property type="component" value="Unplaced"/>
</dbReference>
<feature type="region of interest" description="Disordered" evidence="7">
    <location>
        <begin position="1161"/>
        <end position="1252"/>
    </location>
</feature>
<dbReference type="InterPro" id="IPR008197">
    <property type="entry name" value="WAP_dom"/>
</dbReference>
<feature type="domain" description="EGF-like" evidence="9">
    <location>
        <begin position="560"/>
        <end position="598"/>
    </location>
</feature>
<dbReference type="InterPro" id="IPR051022">
    <property type="entry name" value="Notch_Cell-Fate_Det"/>
</dbReference>
<dbReference type="PROSITE" id="PS50026">
    <property type="entry name" value="EGF_3"/>
    <property type="match status" value="7"/>
</dbReference>
<feature type="domain" description="EGF-like" evidence="9">
    <location>
        <begin position="347"/>
        <end position="388"/>
    </location>
</feature>
<evidence type="ECO:0000256" key="5">
    <source>
        <dbReference type="ARBA" id="ARBA00023180"/>
    </source>
</evidence>
<dbReference type="GO" id="GO:0005509">
    <property type="term" value="F:calcium ion binding"/>
    <property type="evidence" value="ECO:0007669"/>
    <property type="project" value="InterPro"/>
</dbReference>
<evidence type="ECO:0000259" key="11">
    <source>
        <dbReference type="PROSITE" id="PS51390"/>
    </source>
</evidence>
<dbReference type="InterPro" id="IPR022041">
    <property type="entry name" value="Methyltransf_FA"/>
</dbReference>
<dbReference type="SUPFAM" id="SSF57262">
    <property type="entry name" value="Leech antihemostatic proteins"/>
    <property type="match status" value="2"/>
</dbReference>
<dbReference type="InterPro" id="IPR011061">
    <property type="entry name" value="Hirudin/antistatin"/>
</dbReference>
<dbReference type="GO" id="GO:0004867">
    <property type="term" value="F:serine-type endopeptidase inhibitor activity"/>
    <property type="evidence" value="ECO:0007669"/>
    <property type="project" value="InterPro"/>
</dbReference>
<dbReference type="InterPro" id="IPR000742">
    <property type="entry name" value="EGF"/>
</dbReference>
<feature type="domain" description="WAP" evidence="11">
    <location>
        <begin position="693"/>
        <end position="740"/>
    </location>
</feature>
<feature type="compositionally biased region" description="Acidic residues" evidence="7">
    <location>
        <begin position="1024"/>
        <end position="1036"/>
    </location>
</feature>
<dbReference type="KEGG" id="aplc:110991088"/>
<feature type="disulfide bond" evidence="6">
    <location>
        <begin position="628"/>
        <end position="637"/>
    </location>
</feature>
<comment type="caution">
    <text evidence="6">Lacks conserved residue(s) required for the propagation of feature annotation.</text>
</comment>
<dbReference type="Pfam" id="PF00008">
    <property type="entry name" value="EGF"/>
    <property type="match status" value="4"/>
</dbReference>
<dbReference type="PROSITE" id="PS01186">
    <property type="entry name" value="EGF_2"/>
    <property type="match status" value="6"/>
</dbReference>
<sequence>MAASGLVVLMLAVTFARITAAPLESHMCQLFQTEKNDGLQWHPSLLPASHFQINFRVFAIADVHIVLAENTEDGSDRVIITLGDKMNSESSIYRPLQPGKESKATPYELKCDRLSEYWVQFESRSVKVGRVGERFAFLTYDLDPKRPITPKFLGFGTSILSVGVFSFGAFKEHGPKFSDHVFVTDKGYCYEWILRPWPKSRKVCFQVKSEGVAAVALSPVRDPKAGELLYEIEFGFSNNQMTVVRRGLHGPNVEEESTPDILDCEEFRSFCIEASGPHIIITAPGSPKPIMDFVDSERSEVMYQYIGFAGGYEFEVSWKWQEDMIPDYTIPEYQQDIINLPPEPPVGEDKCRQMPSPCGENGVCYEDHSLSSGFRCECMNNFQGERCDVPPAGGSDLEATTRPPTPRPKVTTRPPAPRPRDPCSPTNPCQNEGKCRRDGASSYSCECKDGYTGTNCETEIPDPCSSEPCLNGGTCERGLGGSYRCGCPPGYSGFNCDIEPEDPCKSDPCGNNGMCKKTGTFSYMCTCTNGYSGFNCEIEPVKPPSGSELEATTRPPAPRPRDPCSPTNPCQNEGKCRRDGASSYSCECKDGYTGTNCETEIPDPCSSEPCLNGGTCERGLGGSYRCGCPPGYSGFNCDIEPEDPCESDPCGNNGMCERNGEFSYMCTCTNGYSGFNCEIEPVKPPSGSELEAKPDHLGECPVFPKDVAGICISNCAADNDCKKTEKCCSNSCGKVCQKACTPVRCRMDCQHGFKRNGNGCEICECKASTEEIPPKETPEDTKVCPEPQCSQECPGGFEKDAYGCKMCDCIEITEGGEDEEEEEEEPEGQVLETTGGSKEIVISNEVNTQQEQLFVIDPNDMLKFTLSSGDGDLTIAVLGTVVELLDSHDNVMRIVKLPTWCLHHKEINFAVNFITTGFKVLIITSSGEERLLTKYEKRSKKKFTCKSLRLTSKKKKRCRVRYKHKRRRRGRRGRKGKLRKFLKKRLRKKRKVCPKVRCSQDCPGGFELDTNGCQMCDCVEITEGGEDEEEEEEEPEGQVLETTGGSKEIVISNEVNTQQEQLFVIDPNDMLKFTLSSGDGDLTIAVLKTAVNILDSKEKVVKSVELPAWCVQYQQLNFAINFITTGFKVLIITSSGEERLLTKYEKKSKKKFTCKSLRLTSKKKKRCRVKYSHRRRRRGSSRRKKFKKKSYVKKTKGSSSSRKKKYKKKSYVKKTKGSSSSRKKKYKKKSYVKKTKGSSSSRKKKYKKKSYVKKARGSSEFDSFINSNFRYVGSFKRELRVLIFL</sequence>
<evidence type="ECO:0000256" key="8">
    <source>
        <dbReference type="SAM" id="SignalP"/>
    </source>
</evidence>
<gene>
    <name evidence="13" type="primary">LOC110991088</name>
</gene>
<keyword evidence="12" id="KW-1185">Reference proteome</keyword>
<evidence type="ECO:0000256" key="7">
    <source>
        <dbReference type="SAM" id="MobiDB-lite"/>
    </source>
</evidence>
<feature type="disulfide bond" evidence="6">
    <location>
        <begin position="487"/>
        <end position="496"/>
    </location>
</feature>
<evidence type="ECO:0000259" key="10">
    <source>
        <dbReference type="PROSITE" id="PS51252"/>
    </source>
</evidence>
<dbReference type="Gene3D" id="2.10.25.10">
    <property type="entry name" value="Laminin"/>
    <property type="match status" value="7"/>
</dbReference>
<evidence type="ECO:0000256" key="2">
    <source>
        <dbReference type="ARBA" id="ARBA00022729"/>
    </source>
</evidence>
<feature type="domain" description="EGF-like" evidence="9">
    <location>
        <begin position="601"/>
        <end position="638"/>
    </location>
</feature>
<dbReference type="OrthoDB" id="382013at2759"/>
<dbReference type="SUPFAM" id="SSF57196">
    <property type="entry name" value="EGF/Laminin"/>
    <property type="match status" value="7"/>
</dbReference>
<feature type="region of interest" description="Disordered" evidence="7">
    <location>
        <begin position="543"/>
        <end position="571"/>
    </location>
</feature>
<dbReference type="CDD" id="cd00199">
    <property type="entry name" value="WAP"/>
    <property type="match status" value="1"/>
</dbReference>
<dbReference type="RefSeq" id="XP_022111929.1">
    <property type="nucleotide sequence ID" value="XM_022256237.1"/>
</dbReference>
<dbReference type="GO" id="GO:0005576">
    <property type="term" value="C:extracellular region"/>
    <property type="evidence" value="ECO:0007669"/>
    <property type="project" value="InterPro"/>
</dbReference>